<protein>
    <submittedName>
        <fullName evidence="1">Cyclase</fullName>
    </submittedName>
</protein>
<evidence type="ECO:0000313" key="2">
    <source>
        <dbReference type="Proteomes" id="UP000500953"/>
    </source>
</evidence>
<sequence>MQTRHTEHVITVPDPADSVYNLIADAERWPVIFTPTVHVEYLSPSVGEEQRLRISAFAGRDVKSWVSHRSLSREKRRVSFRQTQPVAPVTSMRGEWKVIPVDEKSSKVIFSHWFTAEHDSKDILDTIEEIVDYNSRAELDSLHKASGRSHLVVDFEDEVRIGAEQAKIFEFLADAQKWPTLIPHVARVALTEDHGIQTLEMDTFNNADTTGESGAHTTSSVRVLLPPSRIAYKQTTLPPFLTAHVGSWDVREDGTAVAKHTIVLDEESILSMLGPQATVEKAAGIVRQSIGGNSMATLRRARELIGADQ</sequence>
<dbReference type="InterPro" id="IPR023393">
    <property type="entry name" value="START-like_dom_sf"/>
</dbReference>
<name>A0A6G9YZ32_9NOCA</name>
<dbReference type="CDD" id="cd08861">
    <property type="entry name" value="OtcD1_ARO-CYC_like"/>
    <property type="match status" value="2"/>
</dbReference>
<dbReference type="RefSeq" id="WP_167485793.1">
    <property type="nucleotide sequence ID" value="NZ_CP046173.1"/>
</dbReference>
<proteinExistence type="predicted"/>
<dbReference type="SUPFAM" id="SSF55961">
    <property type="entry name" value="Bet v1-like"/>
    <property type="match status" value="2"/>
</dbReference>
<gene>
    <name evidence="1" type="ORF">F6W96_09365</name>
</gene>
<reference evidence="1 2" key="1">
    <citation type="journal article" date="2019" name="ACS Chem. Biol.">
        <title>Identification and Mobilization of a Cryptic Antibiotic Biosynthesis Gene Locus from a Human-Pathogenic Nocardia Isolate.</title>
        <authorList>
            <person name="Herisse M."/>
            <person name="Ishida K."/>
            <person name="Porter J.L."/>
            <person name="Howden B."/>
            <person name="Hertweck C."/>
            <person name="Stinear T.P."/>
            <person name="Pidot S.J."/>
        </authorList>
    </citation>
    <scope>NUCLEOTIDE SEQUENCE [LARGE SCALE GENOMIC DNA]</scope>
    <source>
        <strain evidence="1 2">AUSMDU00012715</strain>
    </source>
</reference>
<dbReference type="AlphaFoldDB" id="A0A6G9YZ32"/>
<organism evidence="1 2">
    <name type="scientific">Nocardia terpenica</name>
    <dbReference type="NCBI Taxonomy" id="455432"/>
    <lineage>
        <taxon>Bacteria</taxon>
        <taxon>Bacillati</taxon>
        <taxon>Actinomycetota</taxon>
        <taxon>Actinomycetes</taxon>
        <taxon>Mycobacteriales</taxon>
        <taxon>Nocardiaceae</taxon>
        <taxon>Nocardia</taxon>
    </lineage>
</organism>
<dbReference type="EMBL" id="CP046173">
    <property type="protein sequence ID" value="QIS18462.1"/>
    <property type="molecule type" value="Genomic_DNA"/>
</dbReference>
<dbReference type="Pfam" id="PF10604">
    <property type="entry name" value="Polyketide_cyc2"/>
    <property type="match status" value="2"/>
</dbReference>
<evidence type="ECO:0000313" key="1">
    <source>
        <dbReference type="EMBL" id="QIS18462.1"/>
    </source>
</evidence>
<dbReference type="Gene3D" id="3.30.530.20">
    <property type="match status" value="2"/>
</dbReference>
<dbReference type="Proteomes" id="UP000500953">
    <property type="component" value="Chromosome"/>
</dbReference>
<accession>A0A6G9YZ32</accession>
<dbReference type="InterPro" id="IPR019587">
    <property type="entry name" value="Polyketide_cyclase/dehydratase"/>
</dbReference>